<feature type="domain" description="ABC transporter" evidence="3">
    <location>
        <begin position="5"/>
        <end position="226"/>
    </location>
</feature>
<dbReference type="PROSITE" id="PS50893">
    <property type="entry name" value="ABC_TRANSPORTER_2"/>
    <property type="match status" value="1"/>
</dbReference>
<dbReference type="SUPFAM" id="SSF52540">
    <property type="entry name" value="P-loop containing nucleoside triphosphate hydrolases"/>
    <property type="match status" value="1"/>
</dbReference>
<evidence type="ECO:0000256" key="2">
    <source>
        <dbReference type="ARBA" id="ARBA00022840"/>
    </source>
</evidence>
<keyword evidence="5" id="KW-1185">Reference proteome</keyword>
<reference evidence="4" key="1">
    <citation type="submission" date="2021-04" db="EMBL/GenBank/DDBJ databases">
        <title>Taxonomic assessment of Weissella genus.</title>
        <authorList>
            <person name="Fanelli F."/>
            <person name="Chieffi D."/>
            <person name="Dell'Aquila A."/>
            <person name="Gyu-Sung C."/>
            <person name="Franz C.M.A.P."/>
            <person name="Fusco V."/>
        </authorList>
    </citation>
    <scope>NUCLEOTIDE SEQUENCE</scope>
    <source>
        <strain evidence="4">LMG 25373</strain>
    </source>
</reference>
<evidence type="ECO:0000313" key="5">
    <source>
        <dbReference type="Proteomes" id="UP001057481"/>
    </source>
</evidence>
<dbReference type="InterPro" id="IPR027417">
    <property type="entry name" value="P-loop_NTPase"/>
</dbReference>
<proteinExistence type="predicted"/>
<dbReference type="Gene3D" id="3.40.50.300">
    <property type="entry name" value="P-loop containing nucleotide triphosphate hydrolases"/>
    <property type="match status" value="1"/>
</dbReference>
<dbReference type="SMART" id="SM00382">
    <property type="entry name" value="AAA"/>
    <property type="match status" value="1"/>
</dbReference>
<keyword evidence="2 4" id="KW-0067">ATP-binding</keyword>
<dbReference type="PANTHER" id="PTHR43158:SF1">
    <property type="entry name" value="ABC TRANSPORTER, ATP-BINDING PROTEIN"/>
    <property type="match status" value="1"/>
</dbReference>
<dbReference type="PANTHER" id="PTHR43158">
    <property type="entry name" value="SKFA PEPTIDE EXPORT ATP-BINDING PROTEIN SKFE"/>
    <property type="match status" value="1"/>
</dbReference>
<dbReference type="InterPro" id="IPR003439">
    <property type="entry name" value="ABC_transporter-like_ATP-bd"/>
</dbReference>
<dbReference type="Pfam" id="PF00005">
    <property type="entry name" value="ABC_tran"/>
    <property type="match status" value="1"/>
</dbReference>
<dbReference type="InterPro" id="IPR003593">
    <property type="entry name" value="AAA+_ATPase"/>
</dbReference>
<name>A0ABT0VJF4_9LACO</name>
<accession>A0ABT0VJF4</accession>
<comment type="caution">
    <text evidence="4">The sequence shown here is derived from an EMBL/GenBank/DDBJ whole genome shotgun (WGS) entry which is preliminary data.</text>
</comment>
<dbReference type="Proteomes" id="UP001057481">
    <property type="component" value="Unassembled WGS sequence"/>
</dbReference>
<gene>
    <name evidence="4" type="ORF">KAK10_08565</name>
</gene>
<dbReference type="RefSeq" id="WP_205144451.1">
    <property type="nucleotide sequence ID" value="NZ_JAFBDN010000058.1"/>
</dbReference>
<dbReference type="EMBL" id="JAGMVS010000072">
    <property type="protein sequence ID" value="MCM2437961.1"/>
    <property type="molecule type" value="Genomic_DNA"/>
</dbReference>
<organism evidence="4 5">
    <name type="scientific">Periweissella beninensis</name>
    <dbReference type="NCBI Taxonomy" id="504936"/>
    <lineage>
        <taxon>Bacteria</taxon>
        <taxon>Bacillati</taxon>
        <taxon>Bacillota</taxon>
        <taxon>Bacilli</taxon>
        <taxon>Lactobacillales</taxon>
        <taxon>Lactobacillaceae</taxon>
        <taxon>Periweissella</taxon>
    </lineage>
</organism>
<sequence>METGLKIDNINYQKLNKKILTDINIEIPLGQLVVLLGENGVGKTTLMRIISDLNKGYTGTINLNGITDEKRKMLVSYSDSLLAFNNRDTLGHILNFYQHAYPNFKSQRAQELMTFMNLNYAQRLGELSKGNREKFVIVLTLSRKAVLYLLDEPLSGIDIFSRDKIISSLIKWIDDDTILLVSTHHVNELEQIIDSAIFLKNGKVIAQRDVESIRSDDGLSVQDYYRQVHLEN</sequence>
<evidence type="ECO:0000259" key="3">
    <source>
        <dbReference type="PROSITE" id="PS50893"/>
    </source>
</evidence>
<dbReference type="GO" id="GO:0005524">
    <property type="term" value="F:ATP binding"/>
    <property type="evidence" value="ECO:0007669"/>
    <property type="project" value="UniProtKB-KW"/>
</dbReference>
<protein>
    <submittedName>
        <fullName evidence="4">ABC transporter ATP-binding protein</fullName>
    </submittedName>
</protein>
<evidence type="ECO:0000313" key="4">
    <source>
        <dbReference type="EMBL" id="MCM2437961.1"/>
    </source>
</evidence>
<evidence type="ECO:0000256" key="1">
    <source>
        <dbReference type="ARBA" id="ARBA00022741"/>
    </source>
</evidence>
<keyword evidence="1" id="KW-0547">Nucleotide-binding</keyword>